<evidence type="ECO:0000256" key="1">
    <source>
        <dbReference type="ARBA" id="ARBA00022603"/>
    </source>
</evidence>
<dbReference type="InterPro" id="IPR012340">
    <property type="entry name" value="NA-bd_OB-fold"/>
</dbReference>
<evidence type="ECO:0000313" key="9">
    <source>
        <dbReference type="Proteomes" id="UP000503540"/>
    </source>
</evidence>
<feature type="binding site" evidence="4">
    <location>
        <position position="583"/>
    </location>
    <ligand>
        <name>S-adenosyl-L-methionine</name>
        <dbReference type="ChEBI" id="CHEBI:59789"/>
    </ligand>
</feature>
<dbReference type="Gene3D" id="2.40.50.140">
    <property type="entry name" value="Nucleic acid-binding proteins"/>
    <property type="match status" value="1"/>
</dbReference>
<dbReference type="SUPFAM" id="SSF50249">
    <property type="entry name" value="Nucleic acid-binding proteins"/>
    <property type="match status" value="1"/>
</dbReference>
<feature type="compositionally biased region" description="Polar residues" evidence="6">
    <location>
        <begin position="373"/>
        <end position="383"/>
    </location>
</feature>
<dbReference type="SUPFAM" id="SSF53335">
    <property type="entry name" value="S-adenosyl-L-methionine-dependent methyltransferases"/>
    <property type="match status" value="1"/>
</dbReference>
<dbReference type="InterPro" id="IPR002792">
    <property type="entry name" value="TRAM_dom"/>
</dbReference>
<feature type="binding site" evidence="4">
    <location>
        <position position="607"/>
    </location>
    <ligand>
        <name>S-adenosyl-L-methionine</name>
        <dbReference type="ChEBI" id="CHEBI:59789"/>
    </ligand>
</feature>
<keyword evidence="1 4" id="KW-0489">Methyltransferase</keyword>
<evidence type="ECO:0000259" key="7">
    <source>
        <dbReference type="PROSITE" id="PS50926"/>
    </source>
</evidence>
<dbReference type="Gene3D" id="3.40.50.150">
    <property type="entry name" value="Vaccinia Virus protein VP39"/>
    <property type="match status" value="1"/>
</dbReference>
<protein>
    <recommendedName>
        <fullName evidence="7">TRAM domain-containing protein</fullName>
    </recommendedName>
</protein>
<feature type="active site" evidence="5">
    <location>
        <position position="678"/>
    </location>
</feature>
<dbReference type="KEGG" id="nah:F5544_29375"/>
<dbReference type="PROSITE" id="PS51687">
    <property type="entry name" value="SAM_MT_RNA_M5U"/>
    <property type="match status" value="1"/>
</dbReference>
<sequence length="720" mass="76200">MGRCAAQPLTCDRAGLQTAPAHPPCARVRPRHPARCAGGRDGQRGRRRHQEAGAGVGAQRYHGAAQGDRIALPRNHQAGTGIREAGAQGFTARCGDRIHPRIRGRALVGTGAAQPECAAAQGAAAVRARCDGDQRAVAVEFVGPSQDAARGERPGIGAARIRGPHMRSGPTDWLGAAFEVRVGPPGHGGFCVARHDGRVVFVRHALPGELVRVLVTEDRGGSFCRADAIEILEAAAERVPATCPVSGPGGAGCCDFAHATPAAQRGLKAAVVAEQLRRLAGIEREVVVEPITGAGDAVGGWRTRVRLVVDDAGRAGVHRYRSTDILPDLRCPQPVPGMLDGIADRTWTPGADLVLALDGDGVRHVVELAPAAANSSETLAAQRNRNDRPGNQREPRRKRDRPASAEPPEHRGRGNDGLSGAPGPGSVESSRPDDDDTGNDRWANGSPWDLPGASGRRGRGGDERRGRGDDRSSGDGSRRRGRRADDSSNPAAGGKPWRAADSVGRSGDERRRSAAARRAATHAARDEWVVIGTGRAVEYVAGRRWELSATGFWQAHRGAAQCYSDVVAEWSGLRPGDVAWDLYSGAGVFAARMAEIVGPTGAVRAVESARPAVADGHAALRDLPWLDLRAQRVERWVREQSGATPDVVVLDPPRAGAGKDVIAAVTDGAPRRIIHIGCDPASFARDLHLYLTAGYHLTELRAFDAFPATHHVECIALLER</sequence>
<keyword evidence="2 4" id="KW-0808">Transferase</keyword>
<evidence type="ECO:0000256" key="2">
    <source>
        <dbReference type="ARBA" id="ARBA00022679"/>
    </source>
</evidence>
<gene>
    <name evidence="8" type="ORF">F5544_29375</name>
</gene>
<dbReference type="PROSITE" id="PS01230">
    <property type="entry name" value="TRMA_1"/>
    <property type="match status" value="1"/>
</dbReference>
<accession>A0A6G9YKN6</accession>
<evidence type="ECO:0000256" key="4">
    <source>
        <dbReference type="PROSITE-ProRule" id="PRU01024"/>
    </source>
</evidence>
<feature type="binding site" evidence="4">
    <location>
        <position position="651"/>
    </location>
    <ligand>
        <name>S-adenosyl-L-methionine</name>
        <dbReference type="ChEBI" id="CHEBI:59789"/>
    </ligand>
</feature>
<evidence type="ECO:0000313" key="8">
    <source>
        <dbReference type="EMBL" id="QIS13720.1"/>
    </source>
</evidence>
<feature type="compositionally biased region" description="Basic and acidic residues" evidence="6">
    <location>
        <begin position="459"/>
        <end position="486"/>
    </location>
</feature>
<feature type="binding site" evidence="4">
    <location>
        <position position="554"/>
    </location>
    <ligand>
        <name>S-adenosyl-L-methionine</name>
        <dbReference type="ChEBI" id="CHEBI:59789"/>
    </ligand>
</feature>
<comment type="similarity">
    <text evidence="4">Belongs to the class I-like SAM-binding methyltransferase superfamily. RNA M5U methyltransferase family.</text>
</comment>
<feature type="active site" description="Nucleophile" evidence="4">
    <location>
        <position position="678"/>
    </location>
</feature>
<dbReference type="InterPro" id="IPR029063">
    <property type="entry name" value="SAM-dependent_MTases_sf"/>
</dbReference>
<proteinExistence type="inferred from homology"/>
<dbReference type="PROSITE" id="PS50926">
    <property type="entry name" value="TRAM"/>
    <property type="match status" value="1"/>
</dbReference>
<feature type="domain" description="TRAM" evidence="7">
    <location>
        <begin position="171"/>
        <end position="230"/>
    </location>
</feature>
<evidence type="ECO:0000256" key="3">
    <source>
        <dbReference type="ARBA" id="ARBA00022691"/>
    </source>
</evidence>
<dbReference type="PANTHER" id="PTHR11061:SF30">
    <property type="entry name" value="TRNA (URACIL(54)-C(5))-METHYLTRANSFERASE"/>
    <property type="match status" value="1"/>
</dbReference>
<dbReference type="Pfam" id="PF05958">
    <property type="entry name" value="tRNA_U5-meth_tr"/>
    <property type="match status" value="1"/>
</dbReference>
<dbReference type="InterPro" id="IPR010280">
    <property type="entry name" value="U5_MeTrfase_fam"/>
</dbReference>
<dbReference type="Pfam" id="PF01938">
    <property type="entry name" value="TRAM"/>
    <property type="match status" value="1"/>
</dbReference>
<dbReference type="PANTHER" id="PTHR11061">
    <property type="entry name" value="RNA M5U METHYLTRANSFERASE"/>
    <property type="match status" value="1"/>
</dbReference>
<reference evidence="8 9" key="1">
    <citation type="journal article" date="2019" name="ACS Chem. Biol.">
        <title>Identification and Mobilization of a Cryptic Antibiotic Biosynthesis Gene Locus from a Human-Pathogenic Nocardia Isolate.</title>
        <authorList>
            <person name="Herisse M."/>
            <person name="Ishida K."/>
            <person name="Porter J.L."/>
            <person name="Howden B."/>
            <person name="Hertweck C."/>
            <person name="Stinear T.P."/>
            <person name="Pidot S.J."/>
        </authorList>
    </citation>
    <scope>NUCLEOTIDE SEQUENCE [LARGE SCALE GENOMIC DNA]</scope>
    <source>
        <strain evidence="8 9">AUSMDU00012717</strain>
    </source>
</reference>
<feature type="region of interest" description="Disordered" evidence="6">
    <location>
        <begin position="15"/>
        <end position="75"/>
    </location>
</feature>
<evidence type="ECO:0000256" key="6">
    <source>
        <dbReference type="SAM" id="MobiDB-lite"/>
    </source>
</evidence>
<dbReference type="Proteomes" id="UP000503540">
    <property type="component" value="Chromosome"/>
</dbReference>
<dbReference type="GO" id="GO:0070041">
    <property type="term" value="F:rRNA (uridine-C5-)-methyltransferase activity"/>
    <property type="evidence" value="ECO:0007669"/>
    <property type="project" value="TreeGrafter"/>
</dbReference>
<dbReference type="GO" id="GO:0070475">
    <property type="term" value="P:rRNA base methylation"/>
    <property type="evidence" value="ECO:0007669"/>
    <property type="project" value="TreeGrafter"/>
</dbReference>
<feature type="compositionally biased region" description="Basic and acidic residues" evidence="6">
    <location>
        <begin position="384"/>
        <end position="394"/>
    </location>
</feature>
<keyword evidence="9" id="KW-1185">Reference proteome</keyword>
<feature type="compositionally biased region" description="Basic and acidic residues" evidence="6">
    <location>
        <begin position="401"/>
        <end position="414"/>
    </location>
</feature>
<feature type="region of interest" description="Disordered" evidence="6">
    <location>
        <begin position="373"/>
        <end position="519"/>
    </location>
</feature>
<organism evidence="8 9">
    <name type="scientific">Nocardia arthritidis</name>
    <dbReference type="NCBI Taxonomy" id="228602"/>
    <lineage>
        <taxon>Bacteria</taxon>
        <taxon>Bacillati</taxon>
        <taxon>Actinomycetota</taxon>
        <taxon>Actinomycetes</taxon>
        <taxon>Mycobacteriales</taxon>
        <taxon>Nocardiaceae</taxon>
        <taxon>Nocardia</taxon>
    </lineage>
</organism>
<dbReference type="AlphaFoldDB" id="A0A6G9YKN6"/>
<name>A0A6G9YKN6_9NOCA</name>
<dbReference type="InterPro" id="IPR030390">
    <property type="entry name" value="MeTrfase_TrmA_AS"/>
</dbReference>
<keyword evidence="3 4" id="KW-0949">S-adenosyl-L-methionine</keyword>
<dbReference type="EMBL" id="CP046172">
    <property type="protein sequence ID" value="QIS13720.1"/>
    <property type="molecule type" value="Genomic_DNA"/>
</dbReference>
<evidence type="ECO:0000256" key="5">
    <source>
        <dbReference type="PROSITE-ProRule" id="PRU10015"/>
    </source>
</evidence>